<gene>
    <name evidence="4" type="primary">LOC106819931</name>
</gene>
<dbReference type="Proteomes" id="UP000695022">
    <property type="component" value="Unplaced"/>
</dbReference>
<sequence>MLEAEPWIALMQERMADESAASGDTSATMSSKKESNVTSMNENQFMQEASKLLGIMQQQLQGTLMALVKAASTPAKRGKGPPDAELLKTYKSMYQCALRMEDKAELIITNLLQTLRQLNRLHVGTQSKARS</sequence>
<feature type="compositionally biased region" description="Polar residues" evidence="1">
    <location>
        <begin position="22"/>
        <end position="41"/>
    </location>
</feature>
<reference evidence="4" key="1">
    <citation type="submission" date="2025-08" db="UniProtKB">
        <authorList>
            <consortium name="RefSeq"/>
        </authorList>
    </citation>
    <scope>IDENTIFICATION</scope>
</reference>
<protein>
    <submittedName>
        <fullName evidence="4">Uncharacterized protein LOC106819931</fullName>
    </submittedName>
</protein>
<dbReference type="Pfam" id="PF23723">
    <property type="entry name" value="TPR_EDRF1"/>
    <property type="match status" value="1"/>
</dbReference>
<evidence type="ECO:0000313" key="3">
    <source>
        <dbReference type="Proteomes" id="UP000695022"/>
    </source>
</evidence>
<accession>A0ABM1F6B7</accession>
<dbReference type="RefSeq" id="XP_014679988.1">
    <property type="nucleotide sequence ID" value="XM_014824502.1"/>
</dbReference>
<feature type="domain" description="EDRF1 TPR repeats region" evidence="2">
    <location>
        <begin position="1"/>
        <end position="121"/>
    </location>
</feature>
<name>A0ABM1F6B7_PRICU</name>
<organism evidence="3 4">
    <name type="scientific">Priapulus caudatus</name>
    <name type="common">Priapulid worm</name>
    <dbReference type="NCBI Taxonomy" id="37621"/>
    <lineage>
        <taxon>Eukaryota</taxon>
        <taxon>Metazoa</taxon>
        <taxon>Ecdysozoa</taxon>
        <taxon>Scalidophora</taxon>
        <taxon>Priapulida</taxon>
        <taxon>Priapulimorpha</taxon>
        <taxon>Priapulimorphida</taxon>
        <taxon>Priapulidae</taxon>
        <taxon>Priapulus</taxon>
    </lineage>
</organism>
<keyword evidence="3" id="KW-1185">Reference proteome</keyword>
<evidence type="ECO:0000256" key="1">
    <source>
        <dbReference type="SAM" id="MobiDB-lite"/>
    </source>
</evidence>
<dbReference type="GeneID" id="106819931"/>
<dbReference type="InterPro" id="IPR056583">
    <property type="entry name" value="EDRF1_TPR"/>
</dbReference>
<feature type="region of interest" description="Disordered" evidence="1">
    <location>
        <begin position="16"/>
        <end position="41"/>
    </location>
</feature>
<evidence type="ECO:0000259" key="2">
    <source>
        <dbReference type="Pfam" id="PF23723"/>
    </source>
</evidence>
<evidence type="ECO:0000313" key="4">
    <source>
        <dbReference type="RefSeq" id="XP_014679988.1"/>
    </source>
</evidence>
<proteinExistence type="predicted"/>